<dbReference type="Gene3D" id="3.40.50.10140">
    <property type="entry name" value="Toll/interleukin-1 receptor homology (TIR) domain"/>
    <property type="match status" value="1"/>
</dbReference>
<sequence length="556" mass="62444">MQGSIYSSEQAYFHVMNSIKCKQVNESKSSYSDQFDDKLHFNTLLGSSGSRRSEIEMSSPVSDSHFYSGDRQPNRLDHHETENRSSVNSGRKHCRNRLDSFQPSLGCRDETLRDTGSLSAQDTENLSARERLENSCQTQDFINEFVEDCCSLRSLSKGNVSRETQKDRAANENAKVRWKSPVIDVVEKPESRHTKLTPSSDYHYDFRKGLNSNCPEGMASQGFDTGSTLGKEYSSDLPSSTSAQEALSEIFDSFQSIPPSLVSSDPESMKVENSSNSQKHFQLLSDTDRLNGTKLVHGVQLSNTNRKIKDKPPSNVQNKDLKENSEEMPVRTPRYILSCRRYMLQASQGGSGKLVSEKGVESIQNKTVSCIQPSDVLQSSDDSPNGIKQQRLESSRTAITFFPKPADDLFSIFDGPGQFKQNYAAYLSCAPDDLPQFGMAFHSMLQGWGFKIFLPPRDFVLKSCDIDDLSTALEERCNGKIIVVLSVNYEASEECAFVTSLARELDFESRKRNIILVRIDKEVQVHTDLQGLTVIHYAQDYKHQCLKRNLIDAIAA</sequence>
<gene>
    <name evidence="4" type="primary">LOC106068864</name>
</gene>
<proteinExistence type="predicted"/>
<evidence type="ECO:0000313" key="4">
    <source>
        <dbReference type="RefSeq" id="XP_055860279.1"/>
    </source>
</evidence>
<feature type="domain" description="TIR" evidence="2">
    <location>
        <begin position="421"/>
        <end position="556"/>
    </location>
</feature>
<feature type="region of interest" description="Disordered" evidence="1">
    <location>
        <begin position="105"/>
        <end position="124"/>
    </location>
</feature>
<dbReference type="AlphaFoldDB" id="A0A9W2YC57"/>
<dbReference type="OrthoDB" id="10286524at2759"/>
<name>A0A9W2YC57_BIOGL</name>
<accession>A0A9W2YC57</accession>
<dbReference type="Proteomes" id="UP001165740">
    <property type="component" value="Chromosome 11"/>
</dbReference>
<dbReference type="PROSITE" id="PS50104">
    <property type="entry name" value="TIR"/>
    <property type="match status" value="1"/>
</dbReference>
<feature type="region of interest" description="Disordered" evidence="1">
    <location>
        <begin position="258"/>
        <end position="279"/>
    </location>
</feature>
<feature type="region of interest" description="Disordered" evidence="1">
    <location>
        <begin position="49"/>
        <end position="95"/>
    </location>
</feature>
<feature type="compositionally biased region" description="Basic and acidic residues" evidence="1">
    <location>
        <begin position="319"/>
        <end position="328"/>
    </location>
</feature>
<evidence type="ECO:0000313" key="3">
    <source>
        <dbReference type="Proteomes" id="UP001165740"/>
    </source>
</evidence>
<organism evidence="3 4">
    <name type="scientific">Biomphalaria glabrata</name>
    <name type="common">Bloodfluke planorb</name>
    <name type="synonym">Freshwater snail</name>
    <dbReference type="NCBI Taxonomy" id="6526"/>
    <lineage>
        <taxon>Eukaryota</taxon>
        <taxon>Metazoa</taxon>
        <taxon>Spiralia</taxon>
        <taxon>Lophotrochozoa</taxon>
        <taxon>Mollusca</taxon>
        <taxon>Gastropoda</taxon>
        <taxon>Heterobranchia</taxon>
        <taxon>Euthyneura</taxon>
        <taxon>Panpulmonata</taxon>
        <taxon>Hygrophila</taxon>
        <taxon>Lymnaeoidea</taxon>
        <taxon>Planorbidae</taxon>
        <taxon>Biomphalaria</taxon>
    </lineage>
</organism>
<feature type="region of interest" description="Disordered" evidence="1">
    <location>
        <begin position="217"/>
        <end position="241"/>
    </location>
</feature>
<keyword evidence="3" id="KW-1185">Reference proteome</keyword>
<dbReference type="SUPFAM" id="SSF52200">
    <property type="entry name" value="Toll/Interleukin receptor TIR domain"/>
    <property type="match status" value="1"/>
</dbReference>
<dbReference type="GeneID" id="106068864"/>
<dbReference type="InterPro" id="IPR035897">
    <property type="entry name" value="Toll_tir_struct_dom_sf"/>
</dbReference>
<evidence type="ECO:0000259" key="2">
    <source>
        <dbReference type="PROSITE" id="PS50104"/>
    </source>
</evidence>
<evidence type="ECO:0000256" key="1">
    <source>
        <dbReference type="SAM" id="MobiDB-lite"/>
    </source>
</evidence>
<dbReference type="RefSeq" id="XP_055860279.1">
    <property type="nucleotide sequence ID" value="XM_056004304.1"/>
</dbReference>
<feature type="region of interest" description="Disordered" evidence="1">
    <location>
        <begin position="304"/>
        <end position="328"/>
    </location>
</feature>
<feature type="compositionally biased region" description="Basic and acidic residues" evidence="1">
    <location>
        <begin position="72"/>
        <end position="83"/>
    </location>
</feature>
<dbReference type="InterPro" id="IPR000157">
    <property type="entry name" value="TIR_dom"/>
</dbReference>
<dbReference type="GO" id="GO:0007165">
    <property type="term" value="P:signal transduction"/>
    <property type="evidence" value="ECO:0007669"/>
    <property type="project" value="InterPro"/>
</dbReference>
<protein>
    <submittedName>
        <fullName evidence="4">Uncharacterized protein LOC106068864 isoform X1</fullName>
    </submittedName>
</protein>
<feature type="compositionally biased region" description="Polar residues" evidence="1">
    <location>
        <begin position="114"/>
        <end position="124"/>
    </location>
</feature>
<reference evidence="4" key="1">
    <citation type="submission" date="2025-08" db="UniProtKB">
        <authorList>
            <consortium name="RefSeq"/>
        </authorList>
    </citation>
    <scope>IDENTIFICATION</scope>
</reference>